<reference evidence="1" key="1">
    <citation type="submission" date="2018-02" db="EMBL/GenBank/DDBJ databases">
        <title>Rhizophora mucronata_Transcriptome.</title>
        <authorList>
            <person name="Meera S.P."/>
            <person name="Sreeshan A."/>
            <person name="Augustine A."/>
        </authorList>
    </citation>
    <scope>NUCLEOTIDE SEQUENCE</scope>
    <source>
        <tissue evidence="1">Leaf</tissue>
    </source>
</reference>
<proteinExistence type="predicted"/>
<dbReference type="EMBL" id="GGEC01055793">
    <property type="protein sequence ID" value="MBX36277.1"/>
    <property type="molecule type" value="Transcribed_RNA"/>
</dbReference>
<accession>A0A2P2N1E8</accession>
<dbReference type="AlphaFoldDB" id="A0A2P2N1E8"/>
<organism evidence="1">
    <name type="scientific">Rhizophora mucronata</name>
    <name type="common">Asiatic mangrove</name>
    <dbReference type="NCBI Taxonomy" id="61149"/>
    <lineage>
        <taxon>Eukaryota</taxon>
        <taxon>Viridiplantae</taxon>
        <taxon>Streptophyta</taxon>
        <taxon>Embryophyta</taxon>
        <taxon>Tracheophyta</taxon>
        <taxon>Spermatophyta</taxon>
        <taxon>Magnoliopsida</taxon>
        <taxon>eudicotyledons</taxon>
        <taxon>Gunneridae</taxon>
        <taxon>Pentapetalae</taxon>
        <taxon>rosids</taxon>
        <taxon>fabids</taxon>
        <taxon>Malpighiales</taxon>
        <taxon>Rhizophoraceae</taxon>
        <taxon>Rhizophora</taxon>
    </lineage>
</organism>
<sequence>MSNEEYFCRFLLDSCKRTEILNILSHQHFISLACKSSVSVSQELLLIRVA</sequence>
<evidence type="ECO:0000313" key="1">
    <source>
        <dbReference type="EMBL" id="MBX36277.1"/>
    </source>
</evidence>
<name>A0A2P2N1E8_RHIMU</name>
<protein>
    <submittedName>
        <fullName evidence="1">Uncharacterized protein</fullName>
    </submittedName>
</protein>